<reference evidence="2 3" key="1">
    <citation type="submission" date="2024-09" db="EMBL/GenBank/DDBJ databases">
        <authorList>
            <person name="Sun Q."/>
            <person name="Mori K."/>
        </authorList>
    </citation>
    <scope>NUCLEOTIDE SEQUENCE [LARGE SCALE GENOMIC DNA]</scope>
    <source>
        <strain evidence="2 3">NCAIM B.02301</strain>
    </source>
</reference>
<keyword evidence="3" id="KW-1185">Reference proteome</keyword>
<gene>
    <name evidence="2" type="ORF">ACFFH4_00665</name>
</gene>
<sequence>MLDIFKLISAMNLLTINPSWDEIIQLRIQIRNLLLDYWLTESLFSFNWWFLLSTSIFIFIIWLIVLDKKRIIEIITFGLLVGTITFILDLIGTTLVLWSYPDRIIPMVPPILEIHKLHLPIIYMIVYQYFNTWKSFFLATTISSFTFSFLLEPLTVWLGIYEIYHWKYIYSFPIYIFLGITIRWALINVKEYEKR</sequence>
<dbReference type="InterPro" id="IPR048147">
    <property type="entry name" value="CBO0543-like"/>
</dbReference>
<protein>
    <submittedName>
        <fullName evidence="2">CBO0543 family protein</fullName>
    </submittedName>
</protein>
<organism evidence="2 3">
    <name type="scientific">Halalkalibacter alkalisediminis</name>
    <dbReference type="NCBI Taxonomy" id="935616"/>
    <lineage>
        <taxon>Bacteria</taxon>
        <taxon>Bacillati</taxon>
        <taxon>Bacillota</taxon>
        <taxon>Bacilli</taxon>
        <taxon>Bacillales</taxon>
        <taxon>Bacillaceae</taxon>
        <taxon>Halalkalibacter</taxon>
    </lineage>
</organism>
<feature type="transmembrane region" description="Helical" evidence="1">
    <location>
        <begin position="77"/>
        <end position="100"/>
    </location>
</feature>
<name>A0ABV6N9W1_9BACI</name>
<evidence type="ECO:0000313" key="3">
    <source>
        <dbReference type="Proteomes" id="UP001589833"/>
    </source>
</evidence>
<feature type="transmembrane region" description="Helical" evidence="1">
    <location>
        <begin position="166"/>
        <end position="186"/>
    </location>
</feature>
<keyword evidence="1" id="KW-0472">Membrane</keyword>
<keyword evidence="1" id="KW-0812">Transmembrane</keyword>
<evidence type="ECO:0000256" key="1">
    <source>
        <dbReference type="SAM" id="Phobius"/>
    </source>
</evidence>
<dbReference type="NCBIfam" id="NF041644">
    <property type="entry name" value="CBO0543_fam"/>
    <property type="match status" value="1"/>
</dbReference>
<keyword evidence="1" id="KW-1133">Transmembrane helix</keyword>
<feature type="transmembrane region" description="Helical" evidence="1">
    <location>
        <begin position="46"/>
        <end position="65"/>
    </location>
</feature>
<dbReference type="Proteomes" id="UP001589833">
    <property type="component" value="Unassembled WGS sequence"/>
</dbReference>
<comment type="caution">
    <text evidence="2">The sequence shown here is derived from an EMBL/GenBank/DDBJ whole genome shotgun (WGS) entry which is preliminary data.</text>
</comment>
<feature type="transmembrane region" description="Helical" evidence="1">
    <location>
        <begin position="137"/>
        <end position="160"/>
    </location>
</feature>
<dbReference type="EMBL" id="JBHLTR010000002">
    <property type="protein sequence ID" value="MFC0557564.1"/>
    <property type="molecule type" value="Genomic_DNA"/>
</dbReference>
<dbReference type="RefSeq" id="WP_273845165.1">
    <property type="nucleotide sequence ID" value="NZ_JAQQWT010000012.1"/>
</dbReference>
<accession>A0ABV6N9W1</accession>
<evidence type="ECO:0000313" key="2">
    <source>
        <dbReference type="EMBL" id="MFC0557564.1"/>
    </source>
</evidence>
<proteinExistence type="predicted"/>